<organism evidence="2 3">
    <name type="scientific">Liparis tanakae</name>
    <name type="common">Tanaka's snailfish</name>
    <dbReference type="NCBI Taxonomy" id="230148"/>
    <lineage>
        <taxon>Eukaryota</taxon>
        <taxon>Metazoa</taxon>
        <taxon>Chordata</taxon>
        <taxon>Craniata</taxon>
        <taxon>Vertebrata</taxon>
        <taxon>Euteleostomi</taxon>
        <taxon>Actinopterygii</taxon>
        <taxon>Neopterygii</taxon>
        <taxon>Teleostei</taxon>
        <taxon>Neoteleostei</taxon>
        <taxon>Acanthomorphata</taxon>
        <taxon>Eupercaria</taxon>
        <taxon>Perciformes</taxon>
        <taxon>Cottioidei</taxon>
        <taxon>Cottales</taxon>
        <taxon>Liparidae</taxon>
        <taxon>Liparis</taxon>
    </lineage>
</organism>
<dbReference type="Proteomes" id="UP000314294">
    <property type="component" value="Unassembled WGS sequence"/>
</dbReference>
<feature type="compositionally biased region" description="Basic and acidic residues" evidence="1">
    <location>
        <begin position="7"/>
        <end position="17"/>
    </location>
</feature>
<evidence type="ECO:0000313" key="3">
    <source>
        <dbReference type="Proteomes" id="UP000314294"/>
    </source>
</evidence>
<reference evidence="2 3" key="1">
    <citation type="submission" date="2019-03" db="EMBL/GenBank/DDBJ databases">
        <title>First draft genome of Liparis tanakae, snailfish: a comprehensive survey of snailfish specific genes.</title>
        <authorList>
            <person name="Kim W."/>
            <person name="Song I."/>
            <person name="Jeong J.-H."/>
            <person name="Kim D."/>
            <person name="Kim S."/>
            <person name="Ryu S."/>
            <person name="Song J.Y."/>
            <person name="Lee S.K."/>
        </authorList>
    </citation>
    <scope>NUCLEOTIDE SEQUENCE [LARGE SCALE GENOMIC DNA]</scope>
    <source>
        <tissue evidence="2">Muscle</tissue>
    </source>
</reference>
<accession>A0A4Z2G2I0</accession>
<dbReference type="EMBL" id="SRLO01000725">
    <property type="protein sequence ID" value="TNN47766.1"/>
    <property type="molecule type" value="Genomic_DNA"/>
</dbReference>
<keyword evidence="3" id="KW-1185">Reference proteome</keyword>
<protein>
    <submittedName>
        <fullName evidence="2">Uncharacterized protein</fullName>
    </submittedName>
</protein>
<sequence>MVTGARETSRLCAREPEAPCGEVPGPLMERSRARSGGLPGGPAPAPRGFIVAPHKRRRRRRGLVSFLSKSEATKGAAPQSQASQGRGVGSLLVSLEPLVIPPARPSRPGAAEPLTHTSDPGVRPTRHKPPGDLSLPVHSRRTIFSPANNRITTKKEAGVY</sequence>
<dbReference type="AlphaFoldDB" id="A0A4Z2G2I0"/>
<feature type="compositionally biased region" description="Basic residues" evidence="1">
    <location>
        <begin position="53"/>
        <end position="62"/>
    </location>
</feature>
<gene>
    <name evidence="2" type="ORF">EYF80_042019</name>
</gene>
<feature type="region of interest" description="Disordered" evidence="1">
    <location>
        <begin position="99"/>
        <end position="140"/>
    </location>
</feature>
<evidence type="ECO:0000313" key="2">
    <source>
        <dbReference type="EMBL" id="TNN47766.1"/>
    </source>
</evidence>
<proteinExistence type="predicted"/>
<comment type="caution">
    <text evidence="2">The sequence shown here is derived from an EMBL/GenBank/DDBJ whole genome shotgun (WGS) entry which is preliminary data.</text>
</comment>
<evidence type="ECO:0000256" key="1">
    <source>
        <dbReference type="SAM" id="MobiDB-lite"/>
    </source>
</evidence>
<name>A0A4Z2G2I0_9TELE</name>
<feature type="region of interest" description="Disordered" evidence="1">
    <location>
        <begin position="1"/>
        <end position="87"/>
    </location>
</feature>